<keyword evidence="1" id="KW-0732">Signal</keyword>
<evidence type="ECO:0000313" key="2">
    <source>
        <dbReference type="EMBL" id="SIR01919.1"/>
    </source>
</evidence>
<feature type="chain" id="PRO_5012726673" evidence="1">
    <location>
        <begin position="35"/>
        <end position="545"/>
    </location>
</feature>
<sequence length="545" mass="58488">MSGNFSHKPAMTTLCILTGLTGSLAVLCSSSLHASSDSLAGTWAGSYKCGQGLTAATLKVVGFNGLSGNAEFSFGNLPGKHNAAQGSYTLKISKTSELSYQLTPIAWLERPNGYSMVGFRVQMNGPGTELSGTVDTPQCTEINLSSVASGNTFSGSSTAQPNQKHSVFSSASSNKAVLLTATNEAEGVWLASVPSTDGPFQRKVPLELTLTEMGGKLETHGAMNTCAWVISPTTPKGAQSFDAFAYRGKCRDGSVKLGLSEGRLLLKGDIENLPNTISFNRSIGAEKVTPANTSPIKVLGVGLGDSINNLLQLSDAPLKLYSASNESQSTAPRFALPVMPLEGTVQVVAWPAENYPEAHEDVLAAYTGTSDRDSIIAMQRSFRPAPGKAPLVDTYTRAILDSLGEPSSEQLKGRSQTLTWHFDSDGLLMPDTMLNRCKPKTLPGIEPFGASIEAHYNWFDNRSAQGLLSDQKITQNLFPSIMCYQSISYSISSNDDGTIRRMTVQTFDHQSLAAHVWEKQKSYASKVIRRELEQAKHARSAKPRL</sequence>
<reference evidence="2 3" key="1">
    <citation type="submission" date="2017-01" db="EMBL/GenBank/DDBJ databases">
        <authorList>
            <person name="Mah S.A."/>
            <person name="Swanson W.J."/>
            <person name="Moy G.W."/>
            <person name="Vacquier V.D."/>
        </authorList>
    </citation>
    <scope>NUCLEOTIDE SEQUENCE [LARGE SCALE GENOMIC DNA]</scope>
    <source>
        <strain evidence="2 3">DSM 7027</strain>
    </source>
</reference>
<evidence type="ECO:0000313" key="3">
    <source>
        <dbReference type="Proteomes" id="UP000186895"/>
    </source>
</evidence>
<protein>
    <submittedName>
        <fullName evidence="2">Uncharacterized protein</fullName>
    </submittedName>
</protein>
<proteinExistence type="predicted"/>
<name>A0A1N6XI39_9GAMM</name>
<organism evidence="2 3">
    <name type="scientific">Marinobacterium stanieri</name>
    <dbReference type="NCBI Taxonomy" id="49186"/>
    <lineage>
        <taxon>Bacteria</taxon>
        <taxon>Pseudomonadati</taxon>
        <taxon>Pseudomonadota</taxon>
        <taxon>Gammaproteobacteria</taxon>
        <taxon>Oceanospirillales</taxon>
        <taxon>Oceanospirillaceae</taxon>
        <taxon>Marinobacterium</taxon>
    </lineage>
</organism>
<dbReference type="AlphaFoldDB" id="A0A1N6XI39"/>
<dbReference type="Proteomes" id="UP000186895">
    <property type="component" value="Unassembled WGS sequence"/>
</dbReference>
<evidence type="ECO:0000256" key="1">
    <source>
        <dbReference type="SAM" id="SignalP"/>
    </source>
</evidence>
<feature type="signal peptide" evidence="1">
    <location>
        <begin position="1"/>
        <end position="34"/>
    </location>
</feature>
<dbReference type="RefSeq" id="WP_139327268.1">
    <property type="nucleotide sequence ID" value="NZ_FTMN01000014.1"/>
</dbReference>
<dbReference type="EMBL" id="FTMN01000014">
    <property type="protein sequence ID" value="SIR01919.1"/>
    <property type="molecule type" value="Genomic_DNA"/>
</dbReference>
<accession>A0A1N6XI39</accession>
<dbReference type="STRING" id="49186.SAMN05421647_11436"/>
<gene>
    <name evidence="2" type="ORF">SAMN05421647_11436</name>
</gene>
<keyword evidence="3" id="KW-1185">Reference proteome</keyword>